<dbReference type="InterPro" id="IPR018062">
    <property type="entry name" value="HTH_AraC-typ_CS"/>
</dbReference>
<dbReference type="InterPro" id="IPR001789">
    <property type="entry name" value="Sig_transdc_resp-reg_receiver"/>
</dbReference>
<dbReference type="PROSITE" id="PS01124">
    <property type="entry name" value="HTH_ARAC_FAMILY_2"/>
    <property type="match status" value="1"/>
</dbReference>
<keyword evidence="2" id="KW-0238">DNA-binding</keyword>
<dbReference type="InterPro" id="IPR011006">
    <property type="entry name" value="CheY-like_superfamily"/>
</dbReference>
<keyword evidence="3" id="KW-0804">Transcription</keyword>
<sequence>MHQPTFRLLIVDDEPLARMRIRSFDLAARGYEIAGEAENGEQAWRMLEKLQPDIVIADIGMPILDGLGLLKRIRGMTSPPAVILLTCFEDFEKVQSAMRNGAVDYLTKLLLSETEFISCLDRAVEEIRKARMQKHWTLRQLLQDWLLSGGTSASADALEYELSAFKQFRLALLRFPGDVKHDAARMIDAYEKEFAPYASFVIRLTGPLWAVLIASSETNGSADFNAWTMQTLKQGYDECLNRDLEPLQSLSGFKYKLAQLPDALVTCRKLLEQAFYEPKGCVIVGENGAEGETSSSSNARLKALYTDIKKTAEEDDAAALATLLISWRDEIAMYSKPGTEQLKHAGFELSSCFREDFDLETEERAVAAREWILSAIEHCEHVSSLFLIITQLIESLNRRTMPTHRCRQEIREAIKYIRSNYQEDIDLVTVARQVNLSPSWFGTLFRNETGHSFLDYLQDFRLEQAKAMMAQSDLKIYEISTLVGIANPRYFSRLFSDKYRISPQDYRSKARSKLLG</sequence>
<keyword evidence="8" id="KW-1185">Reference proteome</keyword>
<evidence type="ECO:0000259" key="5">
    <source>
        <dbReference type="PROSITE" id="PS01124"/>
    </source>
</evidence>
<evidence type="ECO:0000256" key="1">
    <source>
        <dbReference type="ARBA" id="ARBA00023015"/>
    </source>
</evidence>
<evidence type="ECO:0000259" key="6">
    <source>
        <dbReference type="PROSITE" id="PS50110"/>
    </source>
</evidence>
<dbReference type="Proteomes" id="UP000673394">
    <property type="component" value="Unassembled WGS sequence"/>
</dbReference>
<dbReference type="PROSITE" id="PS50110">
    <property type="entry name" value="RESPONSE_REGULATORY"/>
    <property type="match status" value="1"/>
</dbReference>
<keyword evidence="1" id="KW-0805">Transcription regulation</keyword>
<dbReference type="EMBL" id="JAGKSP010000011">
    <property type="protein sequence ID" value="MBP3965488.1"/>
    <property type="molecule type" value="Genomic_DNA"/>
</dbReference>
<dbReference type="InterPro" id="IPR009057">
    <property type="entry name" value="Homeodomain-like_sf"/>
</dbReference>
<reference evidence="7 8" key="1">
    <citation type="submission" date="2021-04" db="EMBL/GenBank/DDBJ databases">
        <title>Paenibacillus sp. DLE-14 whole genome sequence.</title>
        <authorList>
            <person name="Ham Y.J."/>
        </authorList>
    </citation>
    <scope>NUCLEOTIDE SEQUENCE [LARGE SCALE GENOMIC DNA]</scope>
    <source>
        <strain evidence="7 8">DLE-14</strain>
    </source>
</reference>
<dbReference type="SUPFAM" id="SSF46689">
    <property type="entry name" value="Homeodomain-like"/>
    <property type="match status" value="2"/>
</dbReference>
<dbReference type="InterPro" id="IPR018060">
    <property type="entry name" value="HTH_AraC"/>
</dbReference>
<evidence type="ECO:0000313" key="8">
    <source>
        <dbReference type="Proteomes" id="UP000673394"/>
    </source>
</evidence>
<comment type="caution">
    <text evidence="7">The sequence shown here is derived from an EMBL/GenBank/DDBJ whole genome shotgun (WGS) entry which is preliminary data.</text>
</comment>
<dbReference type="PANTHER" id="PTHR43280:SF10">
    <property type="entry name" value="REGULATORY PROTEIN POCR"/>
    <property type="match status" value="1"/>
</dbReference>
<feature type="modified residue" description="4-aspartylphosphate" evidence="4">
    <location>
        <position position="58"/>
    </location>
</feature>
<feature type="domain" description="HTH araC/xylS-type" evidence="5">
    <location>
        <begin position="411"/>
        <end position="509"/>
    </location>
</feature>
<dbReference type="PROSITE" id="PS00041">
    <property type="entry name" value="HTH_ARAC_FAMILY_1"/>
    <property type="match status" value="1"/>
</dbReference>
<gene>
    <name evidence="7" type="ORF">I8J30_22505</name>
</gene>
<evidence type="ECO:0000313" key="7">
    <source>
        <dbReference type="EMBL" id="MBP3965488.1"/>
    </source>
</evidence>
<dbReference type="Gene3D" id="1.10.10.60">
    <property type="entry name" value="Homeodomain-like"/>
    <property type="match status" value="2"/>
</dbReference>
<protein>
    <submittedName>
        <fullName evidence="7">Response regulator</fullName>
    </submittedName>
</protein>
<proteinExistence type="predicted"/>
<dbReference type="SMART" id="SM00342">
    <property type="entry name" value="HTH_ARAC"/>
    <property type="match status" value="1"/>
</dbReference>
<accession>A0ABS5CHY2</accession>
<evidence type="ECO:0000256" key="2">
    <source>
        <dbReference type="ARBA" id="ARBA00023125"/>
    </source>
</evidence>
<evidence type="ECO:0000256" key="4">
    <source>
        <dbReference type="PROSITE-ProRule" id="PRU00169"/>
    </source>
</evidence>
<dbReference type="Pfam" id="PF12833">
    <property type="entry name" value="HTH_18"/>
    <property type="match status" value="1"/>
</dbReference>
<dbReference type="CDD" id="cd17536">
    <property type="entry name" value="REC_YesN-like"/>
    <property type="match status" value="1"/>
</dbReference>
<dbReference type="Pfam" id="PF00072">
    <property type="entry name" value="Response_reg"/>
    <property type="match status" value="1"/>
</dbReference>
<keyword evidence="4" id="KW-0597">Phosphoprotein</keyword>
<evidence type="ECO:0000256" key="3">
    <source>
        <dbReference type="ARBA" id="ARBA00023163"/>
    </source>
</evidence>
<feature type="domain" description="Response regulatory" evidence="6">
    <location>
        <begin position="7"/>
        <end position="123"/>
    </location>
</feature>
<dbReference type="Gene3D" id="3.40.50.2300">
    <property type="match status" value="1"/>
</dbReference>
<dbReference type="SUPFAM" id="SSF52172">
    <property type="entry name" value="CheY-like"/>
    <property type="match status" value="1"/>
</dbReference>
<dbReference type="SMART" id="SM00448">
    <property type="entry name" value="REC"/>
    <property type="match status" value="1"/>
</dbReference>
<name>A0ABS5CHY2_9BACL</name>
<dbReference type="RefSeq" id="WP_210661958.1">
    <property type="nucleotide sequence ID" value="NZ_JAGKSP010000011.1"/>
</dbReference>
<organism evidence="7 8">
    <name type="scientific">Paenibacillus lignilyticus</name>
    <dbReference type="NCBI Taxonomy" id="1172615"/>
    <lineage>
        <taxon>Bacteria</taxon>
        <taxon>Bacillati</taxon>
        <taxon>Bacillota</taxon>
        <taxon>Bacilli</taxon>
        <taxon>Bacillales</taxon>
        <taxon>Paenibacillaceae</taxon>
        <taxon>Paenibacillus</taxon>
    </lineage>
</organism>
<dbReference type="PANTHER" id="PTHR43280">
    <property type="entry name" value="ARAC-FAMILY TRANSCRIPTIONAL REGULATOR"/>
    <property type="match status" value="1"/>
</dbReference>